<organism evidence="4 5">
    <name type="scientific">Novipirellula aureliae</name>
    <dbReference type="NCBI Taxonomy" id="2527966"/>
    <lineage>
        <taxon>Bacteria</taxon>
        <taxon>Pseudomonadati</taxon>
        <taxon>Planctomycetota</taxon>
        <taxon>Planctomycetia</taxon>
        <taxon>Pirellulales</taxon>
        <taxon>Pirellulaceae</taxon>
        <taxon>Novipirellula</taxon>
    </lineage>
</organism>
<evidence type="ECO:0000313" key="5">
    <source>
        <dbReference type="Proteomes" id="UP000315471"/>
    </source>
</evidence>
<dbReference type="InterPro" id="IPR050334">
    <property type="entry name" value="Molybdenum_import_ModC"/>
</dbReference>
<dbReference type="SMART" id="SM00382">
    <property type="entry name" value="AAA"/>
    <property type="match status" value="1"/>
</dbReference>
<dbReference type="GO" id="GO:0005524">
    <property type="term" value="F:ATP binding"/>
    <property type="evidence" value="ECO:0007669"/>
    <property type="project" value="UniProtKB-KW"/>
</dbReference>
<comment type="caution">
    <text evidence="4">The sequence shown here is derived from an EMBL/GenBank/DDBJ whole genome shotgun (WGS) entry which is preliminary data.</text>
</comment>
<proteinExistence type="predicted"/>
<dbReference type="Pfam" id="PF00005">
    <property type="entry name" value="ABC_tran"/>
    <property type="match status" value="1"/>
</dbReference>
<feature type="domain" description="ABC transporter" evidence="3">
    <location>
        <begin position="3"/>
        <end position="215"/>
    </location>
</feature>
<dbReference type="PANTHER" id="PTHR43514:SF4">
    <property type="entry name" value="ABC TRANSPORTER I FAMILY MEMBER 10"/>
    <property type="match status" value="1"/>
</dbReference>
<dbReference type="RefSeq" id="WP_146598056.1">
    <property type="nucleotide sequence ID" value="NZ_SJPY01000001.1"/>
</dbReference>
<keyword evidence="2 4" id="KW-0067">ATP-binding</keyword>
<dbReference type="GO" id="GO:0016887">
    <property type="term" value="F:ATP hydrolysis activity"/>
    <property type="evidence" value="ECO:0007669"/>
    <property type="project" value="InterPro"/>
</dbReference>
<dbReference type="OrthoDB" id="9790614at2"/>
<dbReference type="PANTHER" id="PTHR43514">
    <property type="entry name" value="ABC TRANSPORTER I FAMILY MEMBER 10"/>
    <property type="match status" value="1"/>
</dbReference>
<dbReference type="EMBL" id="SJPY01000001">
    <property type="protein sequence ID" value="TWU45335.1"/>
    <property type="molecule type" value="Genomic_DNA"/>
</dbReference>
<evidence type="ECO:0000313" key="4">
    <source>
        <dbReference type="EMBL" id="TWU45335.1"/>
    </source>
</evidence>
<name>A0A5C6E9X4_9BACT</name>
<dbReference type="InterPro" id="IPR027417">
    <property type="entry name" value="P-loop_NTPase"/>
</dbReference>
<keyword evidence="1" id="KW-0547">Nucleotide-binding</keyword>
<accession>A0A5C6E9X4</accession>
<evidence type="ECO:0000259" key="3">
    <source>
        <dbReference type="PROSITE" id="PS50893"/>
    </source>
</evidence>
<dbReference type="AlphaFoldDB" id="A0A5C6E9X4"/>
<protein>
    <submittedName>
        <fullName evidence="4">Sulfate/thiosulfate import ATP-binding protein CysA</fullName>
    </submittedName>
</protein>
<dbReference type="Gene3D" id="3.40.50.300">
    <property type="entry name" value="P-loop containing nucleotide triphosphate hydrolases"/>
    <property type="match status" value="1"/>
</dbReference>
<keyword evidence="5" id="KW-1185">Reference proteome</keyword>
<dbReference type="Proteomes" id="UP000315471">
    <property type="component" value="Unassembled WGS sequence"/>
</dbReference>
<dbReference type="PROSITE" id="PS50893">
    <property type="entry name" value="ABC_TRANSPORTER_2"/>
    <property type="match status" value="1"/>
</dbReference>
<gene>
    <name evidence="4" type="primary">cysA</name>
    <name evidence="4" type="ORF">Q31b_05070</name>
</gene>
<dbReference type="SUPFAM" id="SSF52540">
    <property type="entry name" value="P-loop containing nucleoside triphosphate hydrolases"/>
    <property type="match status" value="1"/>
</dbReference>
<reference evidence="4 5" key="1">
    <citation type="submission" date="2019-02" db="EMBL/GenBank/DDBJ databases">
        <title>Deep-cultivation of Planctomycetes and their phenomic and genomic characterization uncovers novel biology.</title>
        <authorList>
            <person name="Wiegand S."/>
            <person name="Jogler M."/>
            <person name="Boedeker C."/>
            <person name="Pinto D."/>
            <person name="Vollmers J."/>
            <person name="Rivas-Marin E."/>
            <person name="Kohn T."/>
            <person name="Peeters S.H."/>
            <person name="Heuer A."/>
            <person name="Rast P."/>
            <person name="Oberbeckmann S."/>
            <person name="Bunk B."/>
            <person name="Jeske O."/>
            <person name="Meyerdierks A."/>
            <person name="Storesund J.E."/>
            <person name="Kallscheuer N."/>
            <person name="Luecker S."/>
            <person name="Lage O.M."/>
            <person name="Pohl T."/>
            <person name="Merkel B.J."/>
            <person name="Hornburger P."/>
            <person name="Mueller R.-W."/>
            <person name="Bruemmer F."/>
            <person name="Labrenz M."/>
            <person name="Spormann A.M."/>
            <person name="Op Den Camp H."/>
            <person name="Overmann J."/>
            <person name="Amann R."/>
            <person name="Jetten M.S.M."/>
            <person name="Mascher T."/>
            <person name="Medema M.H."/>
            <person name="Devos D.P."/>
            <person name="Kaster A.-K."/>
            <person name="Ovreas L."/>
            <person name="Rohde M."/>
            <person name="Galperin M.Y."/>
            <person name="Jogler C."/>
        </authorList>
    </citation>
    <scope>NUCLEOTIDE SEQUENCE [LARGE SCALE GENOMIC DNA]</scope>
    <source>
        <strain evidence="4 5">Q31b</strain>
    </source>
</reference>
<dbReference type="InterPro" id="IPR003439">
    <property type="entry name" value="ABC_transporter-like_ATP-bd"/>
</dbReference>
<dbReference type="InterPro" id="IPR003593">
    <property type="entry name" value="AAA+_ATPase"/>
</dbReference>
<evidence type="ECO:0000256" key="2">
    <source>
        <dbReference type="ARBA" id="ARBA00022840"/>
    </source>
</evidence>
<sequence length="215" mass="24007">MTFSFRGCYHRETGFMLEAAFQTDARVTAICGPSGSGKTTLLSLIAGLLKPTEACICAGDHVFVDTQKGICIAPEKRQIGFLFQEDRLFPHLRVKANIEYAVRRRGDGGIAFKDLVQTLELEEVLHRFPDSLSGGQRHRVALARAVASRPKLLLLDEPMSAIEDVLRDRITTFVKRLIDEFQIPTLLVSHNRVLVERMASKVIEMNKGKIVGQNT</sequence>
<evidence type="ECO:0000256" key="1">
    <source>
        <dbReference type="ARBA" id="ARBA00022741"/>
    </source>
</evidence>